<evidence type="ECO:0000313" key="1">
    <source>
        <dbReference type="EMBL" id="EYC51697.1"/>
    </source>
</evidence>
<dbReference type="EMBL" id="JEMG01000001">
    <property type="protein sequence ID" value="EYC51697.1"/>
    <property type="molecule type" value="Genomic_DNA"/>
</dbReference>
<protein>
    <recommendedName>
        <fullName evidence="3">Mu-like prophage protein gp46</fullName>
    </recommendedName>
</protein>
<reference evidence="1 2" key="1">
    <citation type="submission" date="2014-02" db="EMBL/GenBank/DDBJ databases">
        <title>Draft Genome of Hylemonella gracilis isolated from the Niagara River.</title>
        <authorList>
            <person name="Pawlowski D.R."/>
            <person name="Koudelka G.B."/>
        </authorList>
    </citation>
    <scope>NUCLEOTIDE SEQUENCE [LARGE SCALE GENOMIC DNA]</scope>
    <source>
        <strain evidence="1 2">Niagara R</strain>
    </source>
</reference>
<name>A0A016XJG5_9BURK</name>
<dbReference type="eggNOG" id="COG4381">
    <property type="taxonomic scope" value="Bacteria"/>
</dbReference>
<organism evidence="1 2">
    <name type="scientific">Hylemonella gracilis str. Niagara R</name>
    <dbReference type="NCBI Taxonomy" id="1458275"/>
    <lineage>
        <taxon>Bacteria</taxon>
        <taxon>Pseudomonadati</taxon>
        <taxon>Pseudomonadota</taxon>
        <taxon>Betaproteobacteria</taxon>
        <taxon>Burkholderiales</taxon>
        <taxon>Comamonadaceae</taxon>
        <taxon>Hylemonella</taxon>
    </lineage>
</organism>
<dbReference type="STRING" id="1458275.AZ34_11825"/>
<dbReference type="OrthoDB" id="5677166at2"/>
<accession>A0A016XJG5</accession>
<evidence type="ECO:0008006" key="3">
    <source>
        <dbReference type="Google" id="ProtNLM"/>
    </source>
</evidence>
<proteinExistence type="predicted"/>
<dbReference type="InterPro" id="IPR010877">
    <property type="entry name" value="Phage_Mu_Gp46"/>
</dbReference>
<comment type="caution">
    <text evidence="1">The sequence shown here is derived from an EMBL/GenBank/DDBJ whole genome shotgun (WGS) entry which is preliminary data.</text>
</comment>
<dbReference type="AlphaFoldDB" id="A0A016XJG5"/>
<dbReference type="RefSeq" id="WP_035608191.1">
    <property type="nucleotide sequence ID" value="NZ_JEMG01000001.1"/>
</dbReference>
<gene>
    <name evidence="1" type="ORF">AZ34_11825</name>
</gene>
<sequence>MDIATLPRADGAGYDIAVDNGALAMDASLQTDITLSLLTDRRADNSEAEALGANASRRGWWGDALNARPVGSRLWLLRREKLTADVLTTAADYAQEALDWLVTRGRVDSLNVTASAVRLAGAGNKEALALAVRIVRGAEVQIFNVNVPGA</sequence>
<evidence type="ECO:0000313" key="2">
    <source>
        <dbReference type="Proteomes" id="UP000023268"/>
    </source>
</evidence>
<dbReference type="Pfam" id="PF07409">
    <property type="entry name" value="GP46"/>
    <property type="match status" value="1"/>
</dbReference>
<dbReference type="Proteomes" id="UP000023268">
    <property type="component" value="Unassembled WGS sequence"/>
</dbReference>